<comment type="caution">
    <text evidence="1">The sequence shown here is derived from an EMBL/GenBank/DDBJ whole genome shotgun (WGS) entry which is preliminary data.</text>
</comment>
<keyword evidence="2" id="KW-1185">Reference proteome</keyword>
<protein>
    <submittedName>
        <fullName evidence="1">Uncharacterized protein</fullName>
    </submittedName>
</protein>
<reference evidence="1" key="1">
    <citation type="submission" date="2023-06" db="EMBL/GenBank/DDBJ databases">
        <authorList>
            <consortium name="Lawrence Berkeley National Laboratory"/>
            <person name="Ahrendt S."/>
            <person name="Sahu N."/>
            <person name="Indic B."/>
            <person name="Wong-Bajracharya J."/>
            <person name="Merenyi Z."/>
            <person name="Ke H.-M."/>
            <person name="Monk M."/>
            <person name="Kocsube S."/>
            <person name="Drula E."/>
            <person name="Lipzen A."/>
            <person name="Balint B."/>
            <person name="Henrissat B."/>
            <person name="Andreopoulos B."/>
            <person name="Martin F.M."/>
            <person name="Harder C.B."/>
            <person name="Rigling D."/>
            <person name="Ford K.L."/>
            <person name="Foster G.D."/>
            <person name="Pangilinan J."/>
            <person name="Papanicolaou A."/>
            <person name="Barry K."/>
            <person name="LaButti K."/>
            <person name="Viragh M."/>
            <person name="Koriabine M."/>
            <person name="Yan M."/>
            <person name="Riley R."/>
            <person name="Champramary S."/>
            <person name="Plett K.L."/>
            <person name="Tsai I.J."/>
            <person name="Slot J."/>
            <person name="Sipos G."/>
            <person name="Plett J."/>
            <person name="Nagy L.G."/>
            <person name="Grigoriev I.V."/>
        </authorList>
    </citation>
    <scope>NUCLEOTIDE SEQUENCE</scope>
    <source>
        <strain evidence="1">HWK02</strain>
    </source>
</reference>
<dbReference type="AlphaFoldDB" id="A0AA39PV86"/>
<gene>
    <name evidence="1" type="ORF">EDD18DRAFT_569640</name>
</gene>
<accession>A0AA39PV86</accession>
<dbReference type="Proteomes" id="UP001175228">
    <property type="component" value="Unassembled WGS sequence"/>
</dbReference>
<proteinExistence type="predicted"/>
<name>A0AA39PV86_9AGAR</name>
<evidence type="ECO:0000313" key="1">
    <source>
        <dbReference type="EMBL" id="KAK0489788.1"/>
    </source>
</evidence>
<sequence length="181" mass="20375">MSDFLRFACRHQKIHFSTSSYPAYNKSCWREVRSLGTHTAYVNGVPHVRTGGPWSVCPANVTHIATGDACHRWKIDPDESDIFVVFAVAEILRLWSPSVQPYQSPAPAIQQYQRSSQCVLRSTPQRGALFCPSQSLHCRRPSDILTRMGYDNSLILSHPEVNEAHFPVPSPSRPRTTSGLR</sequence>
<dbReference type="EMBL" id="JAUEPU010000036">
    <property type="protein sequence ID" value="KAK0489788.1"/>
    <property type="molecule type" value="Genomic_DNA"/>
</dbReference>
<organism evidence="1 2">
    <name type="scientific">Armillaria luteobubalina</name>
    <dbReference type="NCBI Taxonomy" id="153913"/>
    <lineage>
        <taxon>Eukaryota</taxon>
        <taxon>Fungi</taxon>
        <taxon>Dikarya</taxon>
        <taxon>Basidiomycota</taxon>
        <taxon>Agaricomycotina</taxon>
        <taxon>Agaricomycetes</taxon>
        <taxon>Agaricomycetidae</taxon>
        <taxon>Agaricales</taxon>
        <taxon>Marasmiineae</taxon>
        <taxon>Physalacriaceae</taxon>
        <taxon>Armillaria</taxon>
    </lineage>
</organism>
<evidence type="ECO:0000313" key="2">
    <source>
        <dbReference type="Proteomes" id="UP001175228"/>
    </source>
</evidence>